<keyword evidence="2" id="KW-1185">Reference proteome</keyword>
<reference evidence="1 2" key="1">
    <citation type="submission" date="2014-04" db="EMBL/GenBank/DDBJ databases">
        <authorList>
            <consortium name="DOE Joint Genome Institute"/>
            <person name="Kuo A."/>
            <person name="Kohler A."/>
            <person name="Jargeat P."/>
            <person name="Nagy L.G."/>
            <person name="Floudas D."/>
            <person name="Copeland A."/>
            <person name="Barry K.W."/>
            <person name="Cichocki N."/>
            <person name="Veneault-Fourrey C."/>
            <person name="LaButti K."/>
            <person name="Lindquist E.A."/>
            <person name="Lipzen A."/>
            <person name="Lundell T."/>
            <person name="Morin E."/>
            <person name="Murat C."/>
            <person name="Sun H."/>
            <person name="Tunlid A."/>
            <person name="Henrissat B."/>
            <person name="Grigoriev I.V."/>
            <person name="Hibbett D.S."/>
            <person name="Martin F."/>
            <person name="Nordberg H.P."/>
            <person name="Cantor M.N."/>
            <person name="Hua S.X."/>
        </authorList>
    </citation>
    <scope>NUCLEOTIDE SEQUENCE [LARGE SCALE GENOMIC DNA]</scope>
    <source>
        <strain evidence="1 2">Ve08.2h10</strain>
    </source>
</reference>
<accession>A0A0D0EC92</accession>
<sequence>MMGFRTGLLADVIADVERTIMALGYLSVHSHSAACWFLQPGRYLVRTSCTGIVAIQDASWFGRTVKEGTHSLLKDNCLDVLNSWYVKFSLRITTFSYDAPAAFGPPLGRGGWCSVVKYRTPPG</sequence>
<evidence type="ECO:0000313" key="1">
    <source>
        <dbReference type="EMBL" id="KIK98965.1"/>
    </source>
</evidence>
<dbReference type="EMBL" id="KN824874">
    <property type="protein sequence ID" value="KIK98965.1"/>
    <property type="molecule type" value="Genomic_DNA"/>
</dbReference>
<dbReference type="Proteomes" id="UP000054538">
    <property type="component" value="Unassembled WGS sequence"/>
</dbReference>
<dbReference type="HOGENOM" id="CLU_2015996_0_0_1"/>
<reference evidence="2" key="2">
    <citation type="submission" date="2015-01" db="EMBL/GenBank/DDBJ databases">
        <title>Evolutionary Origins and Diversification of the Mycorrhizal Mutualists.</title>
        <authorList>
            <consortium name="DOE Joint Genome Institute"/>
            <consortium name="Mycorrhizal Genomics Consortium"/>
            <person name="Kohler A."/>
            <person name="Kuo A."/>
            <person name="Nagy L.G."/>
            <person name="Floudas D."/>
            <person name="Copeland A."/>
            <person name="Barry K.W."/>
            <person name="Cichocki N."/>
            <person name="Veneault-Fourrey C."/>
            <person name="LaButti K."/>
            <person name="Lindquist E.A."/>
            <person name="Lipzen A."/>
            <person name="Lundell T."/>
            <person name="Morin E."/>
            <person name="Murat C."/>
            <person name="Riley R."/>
            <person name="Ohm R."/>
            <person name="Sun H."/>
            <person name="Tunlid A."/>
            <person name="Henrissat B."/>
            <person name="Grigoriev I.V."/>
            <person name="Hibbett D.S."/>
            <person name="Martin F."/>
        </authorList>
    </citation>
    <scope>NUCLEOTIDE SEQUENCE [LARGE SCALE GENOMIC DNA]</scope>
    <source>
        <strain evidence="2">Ve08.2h10</strain>
    </source>
</reference>
<proteinExistence type="predicted"/>
<dbReference type="InParanoid" id="A0A0D0EC92"/>
<name>A0A0D0EC92_9AGAM</name>
<protein>
    <submittedName>
        <fullName evidence="1">Uncharacterized protein</fullName>
    </submittedName>
</protein>
<dbReference type="AlphaFoldDB" id="A0A0D0EC92"/>
<gene>
    <name evidence="1" type="ORF">PAXRUDRAFT_609391</name>
</gene>
<evidence type="ECO:0000313" key="2">
    <source>
        <dbReference type="Proteomes" id="UP000054538"/>
    </source>
</evidence>
<organism evidence="1 2">
    <name type="scientific">Paxillus rubicundulus Ve08.2h10</name>
    <dbReference type="NCBI Taxonomy" id="930991"/>
    <lineage>
        <taxon>Eukaryota</taxon>
        <taxon>Fungi</taxon>
        <taxon>Dikarya</taxon>
        <taxon>Basidiomycota</taxon>
        <taxon>Agaricomycotina</taxon>
        <taxon>Agaricomycetes</taxon>
        <taxon>Agaricomycetidae</taxon>
        <taxon>Boletales</taxon>
        <taxon>Paxilineae</taxon>
        <taxon>Paxillaceae</taxon>
        <taxon>Paxillus</taxon>
    </lineage>
</organism>